<dbReference type="PANTHER" id="PTHR40254">
    <property type="entry name" value="BLR0577 PROTEIN"/>
    <property type="match status" value="1"/>
</dbReference>
<sequence>MRVNNIGIIGFGPRGLNVLERFIELITRYGITNLIHLHIINPDKPGEGSHPSSQPEHLLVNTVSSQITMYAGDSLALKQGGKSFIQWARSEGFKLENDTFTKRETGTALTDMEYMPRSLLGTYLQDNYDRLLNLLPENLKVIEHKQLAVNLIKDKQFSVILQNGDILECDFVFLTTGHGFRKPTENDTRLTRFRDAYCGSNPLLGYYSTPYPITQLDAISAQSHVLIQGFGLTAHDVISALTIGRGGHYRKAGNRLEYVASGTEPKIYLSSRQCLPFAGRGINQKGLIGRHIAQFLTPAAVEVIRQQNISELQTQQIDFESQILPLLIKEMAYAWRCAEAQKYLDPNTFVPEKEEIEKIERVLWPLRGQFFDDYQSYHNFFIELISSDLKQALLGNMNSPLKASTDVLRDVREALRRAIEFGGLTAKSHRYFIEEFNPIINRVSFGPPLRRNQELLALLDAGIVELGGGPGAQIICDESKFRYVLSCEFDQQHYEKQVDVIIAARLDSYSPLTDASELTQNLVKNGLIIPFMNGNYHPGGIAIDKSLHPINVSGQTEEKLWAIGFLVEGAHYYTHALPRSHINSRQFEDAEICVRDCIDHIISQNEFVVNKIEELI</sequence>
<dbReference type="AlphaFoldDB" id="A0A077PSP3"/>
<organism evidence="2 3">
    <name type="scientific">Xenorhabdus bovienii str. kraussei Becker Underwood</name>
    <dbReference type="NCBI Taxonomy" id="1398204"/>
    <lineage>
        <taxon>Bacteria</taxon>
        <taxon>Pseudomonadati</taxon>
        <taxon>Pseudomonadota</taxon>
        <taxon>Gammaproteobacteria</taxon>
        <taxon>Enterobacterales</taxon>
        <taxon>Morganellaceae</taxon>
        <taxon>Xenorhabdus</taxon>
    </lineage>
</organism>
<evidence type="ECO:0000313" key="2">
    <source>
        <dbReference type="EMBL" id="CDH23587.1"/>
    </source>
</evidence>
<dbReference type="InterPro" id="IPR052189">
    <property type="entry name" value="L-asp_N-monooxygenase_NS-form"/>
</dbReference>
<comment type="caution">
    <text evidence="2">The sequence shown here is derived from an EMBL/GenBank/DDBJ whole genome shotgun (WGS) entry which is preliminary data.</text>
</comment>
<name>A0A077PSP3_XENBV</name>
<gene>
    <name evidence="2" type="ORF">XBKB1_1890006</name>
</gene>
<feature type="domain" description="FAD-dependent urate hydroxylase HpyO/Asp monooxygenase CreE-like FAD/NAD(P)-binding" evidence="1">
    <location>
        <begin position="8"/>
        <end position="178"/>
    </location>
</feature>
<proteinExistence type="predicted"/>
<dbReference type="RefSeq" id="WP_038195848.1">
    <property type="nucleotide sequence ID" value="NZ_CAWLXS010000184.1"/>
</dbReference>
<dbReference type="PANTHER" id="PTHR40254:SF1">
    <property type="entry name" value="BLR0577 PROTEIN"/>
    <property type="match status" value="1"/>
</dbReference>
<evidence type="ECO:0000313" key="3">
    <source>
        <dbReference type="Proteomes" id="UP000028493"/>
    </source>
</evidence>
<dbReference type="HOGENOM" id="CLU_016297_0_0_6"/>
<dbReference type="Pfam" id="PF13454">
    <property type="entry name" value="NAD_binding_9"/>
    <property type="match status" value="1"/>
</dbReference>
<accession>A0A077PSP3</accession>
<dbReference type="EMBL" id="CBSZ010000100">
    <property type="protein sequence ID" value="CDH23587.1"/>
    <property type="molecule type" value="Genomic_DNA"/>
</dbReference>
<protein>
    <recommendedName>
        <fullName evidence="1">FAD-dependent urate hydroxylase HpyO/Asp monooxygenase CreE-like FAD/NAD(P)-binding domain-containing protein</fullName>
    </recommendedName>
</protein>
<dbReference type="InterPro" id="IPR038732">
    <property type="entry name" value="HpyO/CreE_NAD-binding"/>
</dbReference>
<dbReference type="Proteomes" id="UP000028493">
    <property type="component" value="Unassembled WGS sequence"/>
</dbReference>
<reference evidence="2" key="1">
    <citation type="submission" date="2013-07" db="EMBL/GenBank/DDBJ databases">
        <title>Sub-species coevolution in mutualistic symbiosis.</title>
        <authorList>
            <person name="Murfin K."/>
            <person name="Klassen J."/>
            <person name="Lee M."/>
            <person name="Forst S."/>
            <person name="Stock P."/>
            <person name="Goodrich-Blair H."/>
        </authorList>
    </citation>
    <scope>NUCLEOTIDE SEQUENCE [LARGE SCALE GENOMIC DNA]</scope>
    <source>
        <strain evidence="2">Kraussei Becker Underwood</strain>
    </source>
</reference>
<evidence type="ECO:0000259" key="1">
    <source>
        <dbReference type="Pfam" id="PF13454"/>
    </source>
</evidence>